<sequence length="44" mass="5245">WWLTQAFADDFTYEIVKVYPRGGLPLFNRLWPNLFAKGFVLLIK</sequence>
<proteinExistence type="predicted"/>
<dbReference type="EMBL" id="BART01009182">
    <property type="protein sequence ID" value="GAG64266.1"/>
    <property type="molecule type" value="Genomic_DNA"/>
</dbReference>
<feature type="non-terminal residue" evidence="1">
    <location>
        <position position="1"/>
    </location>
</feature>
<protein>
    <submittedName>
        <fullName evidence="1">Uncharacterized protein</fullName>
    </submittedName>
</protein>
<comment type="caution">
    <text evidence="1">The sequence shown here is derived from an EMBL/GenBank/DDBJ whole genome shotgun (WGS) entry which is preliminary data.</text>
</comment>
<accession>X1AWV1</accession>
<gene>
    <name evidence="1" type="ORF">S01H4_20425</name>
</gene>
<name>X1AWV1_9ZZZZ</name>
<organism evidence="1">
    <name type="scientific">marine sediment metagenome</name>
    <dbReference type="NCBI Taxonomy" id="412755"/>
    <lineage>
        <taxon>unclassified sequences</taxon>
        <taxon>metagenomes</taxon>
        <taxon>ecological metagenomes</taxon>
    </lineage>
</organism>
<reference evidence="1" key="1">
    <citation type="journal article" date="2014" name="Front. Microbiol.">
        <title>High frequency of phylogenetically diverse reductive dehalogenase-homologous genes in deep subseafloor sedimentary metagenomes.</title>
        <authorList>
            <person name="Kawai M."/>
            <person name="Futagami T."/>
            <person name="Toyoda A."/>
            <person name="Takaki Y."/>
            <person name="Nishi S."/>
            <person name="Hori S."/>
            <person name="Arai W."/>
            <person name="Tsubouchi T."/>
            <person name="Morono Y."/>
            <person name="Uchiyama I."/>
            <person name="Ito T."/>
            <person name="Fujiyama A."/>
            <person name="Inagaki F."/>
            <person name="Takami H."/>
        </authorList>
    </citation>
    <scope>NUCLEOTIDE SEQUENCE</scope>
    <source>
        <strain evidence="1">Expedition CK06-06</strain>
    </source>
</reference>
<dbReference type="AlphaFoldDB" id="X1AWV1"/>
<evidence type="ECO:0000313" key="1">
    <source>
        <dbReference type="EMBL" id="GAG64266.1"/>
    </source>
</evidence>